<dbReference type="OrthoDB" id="5956770at2759"/>
<evidence type="ECO:0000313" key="2">
    <source>
        <dbReference type="EMBL" id="CAD7662776.1"/>
    </source>
</evidence>
<evidence type="ECO:0000259" key="1">
    <source>
        <dbReference type="PROSITE" id="PS51465"/>
    </source>
</evidence>
<keyword evidence="3" id="KW-1185">Reference proteome</keyword>
<gene>
    <name evidence="2" type="ORF">ONB1V03_LOCUS19336</name>
</gene>
<name>A0A7R9QZ90_9ACAR</name>
<dbReference type="InterPro" id="IPR039016">
    <property type="entry name" value="RECK"/>
</dbReference>
<sequence length="193" mass="21854">MISTNNSVNCIDIKTFFNENQNMIDMNSEKTDVLINPYVSAPVVWLSCWMWWMSATICANVDQRGISLIVINGCISDCLQDYRPVCAINGQTFPNQCYAKCNGFSDEEYVSERCESIVDCVKCTENQRCIKKSQVCLTSDQCPQYECISSPIDCQLFGTNPVCDTNGLNHQNLCWLLKKRQNFIAPIPDPCVQ</sequence>
<dbReference type="Gene3D" id="3.30.60.30">
    <property type="match status" value="1"/>
</dbReference>
<organism evidence="2">
    <name type="scientific">Oppiella nova</name>
    <dbReference type="NCBI Taxonomy" id="334625"/>
    <lineage>
        <taxon>Eukaryota</taxon>
        <taxon>Metazoa</taxon>
        <taxon>Ecdysozoa</taxon>
        <taxon>Arthropoda</taxon>
        <taxon>Chelicerata</taxon>
        <taxon>Arachnida</taxon>
        <taxon>Acari</taxon>
        <taxon>Acariformes</taxon>
        <taxon>Sarcoptiformes</taxon>
        <taxon>Oribatida</taxon>
        <taxon>Brachypylina</taxon>
        <taxon>Oppioidea</taxon>
        <taxon>Oppiidae</taxon>
        <taxon>Oppiella</taxon>
    </lineage>
</organism>
<reference evidence="2" key="1">
    <citation type="submission" date="2020-11" db="EMBL/GenBank/DDBJ databases">
        <authorList>
            <person name="Tran Van P."/>
        </authorList>
    </citation>
    <scope>NUCLEOTIDE SEQUENCE</scope>
</reference>
<dbReference type="InterPro" id="IPR002350">
    <property type="entry name" value="Kazal_dom"/>
</dbReference>
<dbReference type="PANTHER" id="PTHR13487:SF3">
    <property type="entry name" value="REVERSION-INDUCING CYSTEINE-RICH PROTEIN WITH KAZAL MOTIFS"/>
    <property type="match status" value="1"/>
</dbReference>
<dbReference type="InterPro" id="IPR036058">
    <property type="entry name" value="Kazal_dom_sf"/>
</dbReference>
<proteinExistence type="predicted"/>
<dbReference type="GO" id="GO:0008191">
    <property type="term" value="F:metalloendopeptidase inhibitor activity"/>
    <property type="evidence" value="ECO:0007669"/>
    <property type="project" value="InterPro"/>
</dbReference>
<dbReference type="AlphaFoldDB" id="A0A7R9QZ90"/>
<dbReference type="GO" id="GO:0005886">
    <property type="term" value="C:plasma membrane"/>
    <property type="evidence" value="ECO:0007669"/>
    <property type="project" value="TreeGrafter"/>
</dbReference>
<dbReference type="PROSITE" id="PS51465">
    <property type="entry name" value="KAZAL_2"/>
    <property type="match status" value="1"/>
</dbReference>
<dbReference type="EMBL" id="CAJPVJ010029316">
    <property type="protein sequence ID" value="CAG2179913.1"/>
    <property type="molecule type" value="Genomic_DNA"/>
</dbReference>
<accession>A0A7R9QZ90</accession>
<dbReference type="Proteomes" id="UP000728032">
    <property type="component" value="Unassembled WGS sequence"/>
</dbReference>
<protein>
    <recommendedName>
        <fullName evidence="1">Kazal-like domain-containing protein</fullName>
    </recommendedName>
</protein>
<dbReference type="GO" id="GO:0030198">
    <property type="term" value="P:extracellular matrix organization"/>
    <property type="evidence" value="ECO:0007669"/>
    <property type="project" value="TreeGrafter"/>
</dbReference>
<evidence type="ECO:0000313" key="3">
    <source>
        <dbReference type="Proteomes" id="UP000728032"/>
    </source>
</evidence>
<dbReference type="EMBL" id="OC944141">
    <property type="protein sequence ID" value="CAD7662776.1"/>
    <property type="molecule type" value="Genomic_DNA"/>
</dbReference>
<feature type="domain" description="Kazal-like" evidence="1">
    <location>
        <begin position="68"/>
        <end position="116"/>
    </location>
</feature>
<dbReference type="CDD" id="cd00104">
    <property type="entry name" value="KAZAL_FS"/>
    <property type="match status" value="1"/>
</dbReference>
<dbReference type="Pfam" id="PF07648">
    <property type="entry name" value="Kazal_2"/>
    <property type="match status" value="2"/>
</dbReference>
<dbReference type="SUPFAM" id="SSF100895">
    <property type="entry name" value="Kazal-type serine protease inhibitors"/>
    <property type="match status" value="1"/>
</dbReference>
<dbReference type="PANTHER" id="PTHR13487">
    <property type="entry name" value="SERINE PROTEASE INHIBITOR"/>
    <property type="match status" value="1"/>
</dbReference>